<keyword evidence="1" id="KW-0175">Coiled coil</keyword>
<dbReference type="EMBL" id="CP069111">
    <property type="protein sequence ID" value="QSS61689.1"/>
    <property type="molecule type" value="Genomic_DNA"/>
</dbReference>
<name>A0A8A1M6Q4_AJECA</name>
<evidence type="ECO:0000313" key="4">
    <source>
        <dbReference type="Proteomes" id="UP000663671"/>
    </source>
</evidence>
<reference evidence="3" key="1">
    <citation type="submission" date="2021-01" db="EMBL/GenBank/DDBJ databases">
        <title>Chromosome-level genome assembly of a human fungal pathogen reveals clustering of transcriptionally co-regulated genes.</title>
        <authorList>
            <person name="Voorhies M."/>
            <person name="Cohen S."/>
            <person name="Shea T.P."/>
            <person name="Petrus S."/>
            <person name="Munoz J.F."/>
            <person name="Poplawski S."/>
            <person name="Goldman W.E."/>
            <person name="Michael T."/>
            <person name="Cuomo C.A."/>
            <person name="Sil A."/>
            <person name="Beyhan S."/>
        </authorList>
    </citation>
    <scope>NUCLEOTIDE SEQUENCE</scope>
    <source>
        <strain evidence="3">WU24</strain>
    </source>
</reference>
<feature type="coiled-coil region" evidence="1">
    <location>
        <begin position="74"/>
        <end position="123"/>
    </location>
</feature>
<protein>
    <submittedName>
        <fullName evidence="3">Uncharacterized protein</fullName>
    </submittedName>
</protein>
<organism evidence="3 4">
    <name type="scientific">Ajellomyces capsulatus</name>
    <name type="common">Darling's disease fungus</name>
    <name type="synonym">Histoplasma capsulatum</name>
    <dbReference type="NCBI Taxonomy" id="5037"/>
    <lineage>
        <taxon>Eukaryota</taxon>
        <taxon>Fungi</taxon>
        <taxon>Dikarya</taxon>
        <taxon>Ascomycota</taxon>
        <taxon>Pezizomycotina</taxon>
        <taxon>Eurotiomycetes</taxon>
        <taxon>Eurotiomycetidae</taxon>
        <taxon>Onygenales</taxon>
        <taxon>Ajellomycetaceae</taxon>
        <taxon>Histoplasma</taxon>
    </lineage>
</organism>
<sequence>MVDSNLPTWYSRLSGLIAKEDRDLNPEDFDDDLSSLSAPSIDSDADDDEDEVDRDDTASDRSYNGSDADFYYELKAERQERKMELQEMRKYHEQAKDSQRTFDQEKEREVQEMYDAVKNAKKQSESPLKSIAGQSFRLYSVEHVNYCYSSGVYPSKYVEFYCLDEDNPLDRPSPARQAVQMHGHVYLNSDTDCDFGPFFPPKQTGLDEFQLISIRGKHKLTFQLLSSDYLKLKIPREVAFANRDTPTDAPEVFEFAGIRFDRETEKAKRKRKRSQSPRETWFEMNHPMGRWNQIWLY</sequence>
<gene>
    <name evidence="3" type="ORF">I7I51_03866</name>
</gene>
<evidence type="ECO:0000256" key="1">
    <source>
        <dbReference type="SAM" id="Coils"/>
    </source>
</evidence>
<dbReference type="Proteomes" id="UP000663671">
    <property type="component" value="Chromosome 5"/>
</dbReference>
<feature type="compositionally biased region" description="Acidic residues" evidence="2">
    <location>
        <begin position="43"/>
        <end position="54"/>
    </location>
</feature>
<accession>A0A8A1M6Q4</accession>
<dbReference type="AlphaFoldDB" id="A0A8A1M6Q4"/>
<feature type="region of interest" description="Disordered" evidence="2">
    <location>
        <begin position="20"/>
        <end position="66"/>
    </location>
</feature>
<evidence type="ECO:0000313" key="3">
    <source>
        <dbReference type="EMBL" id="QSS61689.1"/>
    </source>
</evidence>
<proteinExistence type="predicted"/>
<evidence type="ECO:0000256" key="2">
    <source>
        <dbReference type="SAM" id="MobiDB-lite"/>
    </source>
</evidence>
<dbReference type="OrthoDB" id="4188416at2759"/>
<dbReference type="VEuPathDB" id="FungiDB:I7I51_03866"/>